<evidence type="ECO:0000313" key="1">
    <source>
        <dbReference type="EMBL" id="ETJ40324.1"/>
    </source>
</evidence>
<feature type="non-terminal residue" evidence="1">
    <location>
        <position position="75"/>
    </location>
</feature>
<dbReference type="EMBL" id="AZMM01005776">
    <property type="protein sequence ID" value="ETJ40324.1"/>
    <property type="molecule type" value="Genomic_DNA"/>
</dbReference>
<name>W1YGN5_9ZZZZ</name>
<accession>W1YGN5</accession>
<gene>
    <name evidence="1" type="ORF">Q604_UNBC05776G0001</name>
</gene>
<proteinExistence type="predicted"/>
<feature type="non-terminal residue" evidence="1">
    <location>
        <position position="1"/>
    </location>
</feature>
<reference evidence="1" key="1">
    <citation type="submission" date="2013-12" db="EMBL/GenBank/DDBJ databases">
        <title>A Varibaculum cambriense genome reconstructed from a premature infant gut community with otherwise low bacterial novelty that shifts toward anaerobic metabolism during the third week of life.</title>
        <authorList>
            <person name="Brown C.T."/>
            <person name="Sharon I."/>
            <person name="Thomas B.C."/>
            <person name="Castelle C.J."/>
            <person name="Morowitz M.J."/>
            <person name="Banfield J.F."/>
        </authorList>
    </citation>
    <scope>NUCLEOTIDE SEQUENCE</scope>
</reference>
<sequence>LRLAPEEVFGGHREELKAAGVWLPSAYRDEPRQTALPALKDPSAVGYLQRDGQEWTQVEALGSDEPDPSLDAVSV</sequence>
<comment type="caution">
    <text evidence="1">The sequence shown here is derived from an EMBL/GenBank/DDBJ whole genome shotgun (WGS) entry which is preliminary data.</text>
</comment>
<dbReference type="AlphaFoldDB" id="W1YGN5"/>
<organism evidence="1">
    <name type="scientific">human gut metagenome</name>
    <dbReference type="NCBI Taxonomy" id="408170"/>
    <lineage>
        <taxon>unclassified sequences</taxon>
        <taxon>metagenomes</taxon>
        <taxon>organismal metagenomes</taxon>
    </lineage>
</organism>
<protein>
    <submittedName>
        <fullName evidence="1">ABC superfamily ATP binding cassette transporter, ABC protein</fullName>
    </submittedName>
</protein>